<name>A0A652YSS6_NOCGL</name>
<gene>
    <name evidence="1" type="ORF">FNL38_102330</name>
</gene>
<comment type="caution">
    <text evidence="1">The sequence shown here is derived from an EMBL/GenBank/DDBJ whole genome shotgun (WGS) entry which is preliminary data.</text>
</comment>
<organism evidence="1">
    <name type="scientific">Nocardia globerula</name>
    <dbReference type="NCBI Taxonomy" id="1818"/>
    <lineage>
        <taxon>Bacteria</taxon>
        <taxon>Bacillati</taxon>
        <taxon>Actinomycetota</taxon>
        <taxon>Actinomycetes</taxon>
        <taxon>Mycobacteriales</taxon>
        <taxon>Nocardiaceae</taxon>
        <taxon>Nocardia</taxon>
    </lineage>
</organism>
<dbReference type="AlphaFoldDB" id="A0A652YSS6"/>
<evidence type="ECO:0000313" key="1">
    <source>
        <dbReference type="EMBL" id="TYQ06197.1"/>
    </source>
</evidence>
<sequence>MAVGDEVVERAGIAVAAESKRIPTVSGESGEIAGEQAGATYMAALNNPDSLWNVGGMVAWLVADPLP</sequence>
<proteinExistence type="predicted"/>
<protein>
    <submittedName>
        <fullName evidence="1">Uncharacterized protein</fullName>
    </submittedName>
</protein>
<reference evidence="1" key="1">
    <citation type="submission" date="2019-07" db="EMBL/GenBank/DDBJ databases">
        <title>Genomic Encyclopedia of Type Strains, Phase IV (KMG-IV): sequencing the most valuable type-strain genomes for metagenomic binning, comparative biology and taxonomic classification.</title>
        <authorList>
            <person name="Goeker M."/>
        </authorList>
    </citation>
    <scope>NUCLEOTIDE SEQUENCE</scope>
    <source>
        <strain evidence="1">DSM 44596</strain>
    </source>
</reference>
<accession>A0A652YSS6</accession>
<dbReference type="EMBL" id="VNIQ01000002">
    <property type="protein sequence ID" value="TYQ06197.1"/>
    <property type="molecule type" value="Genomic_DNA"/>
</dbReference>